<sequence>MTTDTSRERSVIRIGDLAAKTGVSTRALRYYEEQGLLPAARTGGGQRFYPEAAVDRVGLIQDLFAAGLSSRSLSVLLPCVDAQEATDEAMTLLRTERDRIDRQIRELITTRDRLDQVIEECAGASPATCGHLVYPPVAQTVRA</sequence>
<dbReference type="PROSITE" id="PS50937">
    <property type="entry name" value="HTH_MERR_2"/>
    <property type="match status" value="1"/>
</dbReference>
<evidence type="ECO:0000313" key="3">
    <source>
        <dbReference type="EMBL" id="MDQ0370232.1"/>
    </source>
</evidence>
<accession>A0AAE4B140</accession>
<proteinExistence type="predicted"/>
<dbReference type="EMBL" id="JAUSUZ010000001">
    <property type="protein sequence ID" value="MDQ0370232.1"/>
    <property type="molecule type" value="Genomic_DNA"/>
</dbReference>
<dbReference type="Proteomes" id="UP001240236">
    <property type="component" value="Unassembled WGS sequence"/>
</dbReference>
<dbReference type="Gene3D" id="1.10.1660.10">
    <property type="match status" value="1"/>
</dbReference>
<dbReference type="InterPro" id="IPR009061">
    <property type="entry name" value="DNA-bd_dom_put_sf"/>
</dbReference>
<organism evidence="3 4">
    <name type="scientific">Catenuloplanes indicus</name>
    <dbReference type="NCBI Taxonomy" id="137267"/>
    <lineage>
        <taxon>Bacteria</taxon>
        <taxon>Bacillati</taxon>
        <taxon>Actinomycetota</taxon>
        <taxon>Actinomycetes</taxon>
        <taxon>Micromonosporales</taxon>
        <taxon>Micromonosporaceae</taxon>
        <taxon>Catenuloplanes</taxon>
    </lineage>
</organism>
<dbReference type="GO" id="GO:0003677">
    <property type="term" value="F:DNA binding"/>
    <property type="evidence" value="ECO:0007669"/>
    <property type="project" value="UniProtKB-KW"/>
</dbReference>
<evidence type="ECO:0000259" key="2">
    <source>
        <dbReference type="PROSITE" id="PS50937"/>
    </source>
</evidence>
<evidence type="ECO:0000256" key="1">
    <source>
        <dbReference type="ARBA" id="ARBA00023125"/>
    </source>
</evidence>
<evidence type="ECO:0000313" key="4">
    <source>
        <dbReference type="Proteomes" id="UP001240236"/>
    </source>
</evidence>
<dbReference type="InterPro" id="IPR000551">
    <property type="entry name" value="MerR-type_HTH_dom"/>
</dbReference>
<gene>
    <name evidence="3" type="ORF">J2S42_006901</name>
</gene>
<dbReference type="PROSITE" id="PS00552">
    <property type="entry name" value="HTH_MERR_1"/>
    <property type="match status" value="1"/>
</dbReference>
<dbReference type="SUPFAM" id="SSF46955">
    <property type="entry name" value="Putative DNA-binding domain"/>
    <property type="match status" value="1"/>
</dbReference>
<dbReference type="PANTHER" id="PTHR30204:SF97">
    <property type="entry name" value="MERR FAMILY REGULATORY PROTEIN"/>
    <property type="match status" value="1"/>
</dbReference>
<dbReference type="AlphaFoldDB" id="A0AAE4B140"/>
<dbReference type="Pfam" id="PF13411">
    <property type="entry name" value="MerR_1"/>
    <property type="match status" value="1"/>
</dbReference>
<dbReference type="SMART" id="SM00422">
    <property type="entry name" value="HTH_MERR"/>
    <property type="match status" value="1"/>
</dbReference>
<feature type="domain" description="HTH merR-type" evidence="2">
    <location>
        <begin position="11"/>
        <end position="69"/>
    </location>
</feature>
<dbReference type="GO" id="GO:0003700">
    <property type="term" value="F:DNA-binding transcription factor activity"/>
    <property type="evidence" value="ECO:0007669"/>
    <property type="project" value="InterPro"/>
</dbReference>
<keyword evidence="4" id="KW-1185">Reference proteome</keyword>
<protein>
    <submittedName>
        <fullName evidence="3">DNA-binding transcriptional MerR regulator</fullName>
    </submittedName>
</protein>
<name>A0AAE4B140_9ACTN</name>
<dbReference type="PANTHER" id="PTHR30204">
    <property type="entry name" value="REDOX-CYCLING DRUG-SENSING TRANSCRIPTIONAL ACTIVATOR SOXR"/>
    <property type="match status" value="1"/>
</dbReference>
<dbReference type="InterPro" id="IPR047057">
    <property type="entry name" value="MerR_fam"/>
</dbReference>
<reference evidence="3 4" key="1">
    <citation type="submission" date="2023-07" db="EMBL/GenBank/DDBJ databases">
        <title>Sequencing the genomes of 1000 actinobacteria strains.</title>
        <authorList>
            <person name="Klenk H.-P."/>
        </authorList>
    </citation>
    <scope>NUCLEOTIDE SEQUENCE [LARGE SCALE GENOMIC DNA]</scope>
    <source>
        <strain evidence="3 4">DSM 44709</strain>
    </source>
</reference>
<comment type="caution">
    <text evidence="3">The sequence shown here is derived from an EMBL/GenBank/DDBJ whole genome shotgun (WGS) entry which is preliminary data.</text>
</comment>
<dbReference type="PRINTS" id="PR00040">
    <property type="entry name" value="HTHMERR"/>
</dbReference>
<keyword evidence="1 3" id="KW-0238">DNA-binding</keyword>